<dbReference type="PANTHER" id="PTHR43796:SF2">
    <property type="entry name" value="CARBOXYNORSPERMIDINE SYNTHASE"/>
    <property type="match status" value="1"/>
</dbReference>
<accession>A0A233S041</accession>
<organism evidence="2 3">
    <name type="scientific">Streptomyces diastatochromogenes</name>
    <dbReference type="NCBI Taxonomy" id="42236"/>
    <lineage>
        <taxon>Bacteria</taxon>
        <taxon>Bacillati</taxon>
        <taxon>Actinomycetota</taxon>
        <taxon>Actinomycetes</taxon>
        <taxon>Kitasatosporales</taxon>
        <taxon>Streptomycetaceae</taxon>
        <taxon>Streptomyces</taxon>
    </lineage>
</organism>
<protein>
    <recommendedName>
        <fullName evidence="1">Saccharopine dehydrogenase NADP binding domain-containing protein</fullName>
    </recommendedName>
</protein>
<gene>
    <name evidence="2" type="ORF">BEK98_40125</name>
</gene>
<dbReference type="SUPFAM" id="SSF51735">
    <property type="entry name" value="NAD(P)-binding Rossmann-fold domains"/>
    <property type="match status" value="1"/>
</dbReference>
<dbReference type="PANTHER" id="PTHR43796">
    <property type="entry name" value="CARBOXYNORSPERMIDINE SYNTHASE"/>
    <property type="match status" value="1"/>
</dbReference>
<dbReference type="Pfam" id="PF03435">
    <property type="entry name" value="Sacchrp_dh_NADP"/>
    <property type="match status" value="1"/>
</dbReference>
<dbReference type="Gene3D" id="3.40.50.720">
    <property type="entry name" value="NAD(P)-binding Rossmann-like Domain"/>
    <property type="match status" value="1"/>
</dbReference>
<comment type="caution">
    <text evidence="2">The sequence shown here is derived from an EMBL/GenBank/DDBJ whole genome shotgun (WGS) entry which is preliminary data.</text>
</comment>
<proteinExistence type="predicted"/>
<evidence type="ECO:0000313" key="2">
    <source>
        <dbReference type="EMBL" id="OXY89020.1"/>
    </source>
</evidence>
<name>A0A233S041_STRDA</name>
<dbReference type="AlphaFoldDB" id="A0A233S041"/>
<reference evidence="2 3" key="1">
    <citation type="submission" date="2016-07" db="EMBL/GenBank/DDBJ databases">
        <title>Draft genome of Streptomyces diastatochromogenes.</title>
        <authorList>
            <person name="Podduturi R."/>
            <person name="Lukassen M.B."/>
            <person name="Clausen N."/>
            <person name="Nielsen J.L."/>
            <person name="Jorgensen N.O."/>
        </authorList>
    </citation>
    <scope>NUCLEOTIDE SEQUENCE [LARGE SCALE GENOMIC DNA]</scope>
    <source>
        <strain evidence="2 3">DSM 40608</strain>
    </source>
</reference>
<keyword evidence="3" id="KW-1185">Reference proteome</keyword>
<evidence type="ECO:0000259" key="1">
    <source>
        <dbReference type="Pfam" id="PF03435"/>
    </source>
</evidence>
<dbReference type="Proteomes" id="UP000215483">
    <property type="component" value="Unassembled WGS sequence"/>
</dbReference>
<feature type="domain" description="Saccharopine dehydrogenase NADP binding" evidence="1">
    <location>
        <begin position="6"/>
        <end position="107"/>
    </location>
</feature>
<sequence length="376" mass="40317">MGESNIVVVGGSGFYGRYVVADLLRRPDVRVTVVSRRPPHPAFASDRVRWVAGDRDAPERLGDLLGDAVAVVHCAGPFQAMDGAGTHPLGPLRAAVAAGVPYVDICEDRGFLRAAATVARSATAPVLTGASVVPGLQALIVHDLAHGMDRVDGVLCCAAPDTRRHRGPAMFEAMMHGAGLPFTAPRGGVPTVVHGWSEPEWTVFPPPVGRRLVHQVYEMADLDVLAELCGARTIAFKAGTEFTVVNRALGLFAALRARTGRPRATRRWTPLVRAVSWLVGRVGDEAGGFTVTVRGECGGLPVTRRLGMTARQDGGRIPSLLAGIAVDHLLAGRLRTTGLVPLHSWLAPHELRAALRDRGIDLWRSDDEDGWRPWEE</sequence>
<evidence type="ECO:0000313" key="3">
    <source>
        <dbReference type="Proteomes" id="UP000215483"/>
    </source>
</evidence>
<dbReference type="RefSeq" id="WP_167444378.1">
    <property type="nucleotide sequence ID" value="NZ_MCGQ01000049.1"/>
</dbReference>
<dbReference type="InterPro" id="IPR005097">
    <property type="entry name" value="Sacchrp_dh_NADP-bd"/>
</dbReference>
<dbReference type="EMBL" id="MCGQ01000049">
    <property type="protein sequence ID" value="OXY89020.1"/>
    <property type="molecule type" value="Genomic_DNA"/>
</dbReference>
<dbReference type="InterPro" id="IPR036291">
    <property type="entry name" value="NAD(P)-bd_dom_sf"/>
</dbReference>